<dbReference type="Pfam" id="PF18719">
    <property type="entry name" value="ArlS_N"/>
    <property type="match status" value="1"/>
</dbReference>
<feature type="transmembrane region" description="Helical" evidence="12">
    <location>
        <begin position="21"/>
        <end position="45"/>
    </location>
</feature>
<dbReference type="InterPro" id="IPR005467">
    <property type="entry name" value="His_kinase_dom"/>
</dbReference>
<dbReference type="InterPro" id="IPR004358">
    <property type="entry name" value="Sig_transdc_His_kin-like_C"/>
</dbReference>
<reference evidence="16 18" key="2">
    <citation type="submission" date="2024-04" db="EMBL/GenBank/DDBJ databases">
        <title>Three lactobacilli isolated from voided urine samples from females with type 2 diabetes.</title>
        <authorList>
            <person name="Kula A."/>
            <person name="Stegman N."/>
            <person name="Putonti C."/>
        </authorList>
    </citation>
    <scope>NUCLEOTIDE SEQUENCE [LARGE SCALE GENOMIC DNA]</scope>
    <source>
        <strain evidence="16 18">1855</strain>
    </source>
</reference>
<comment type="caution">
    <text evidence="15">The sequence shown here is derived from an EMBL/GenBank/DDBJ whole genome shotgun (WGS) entry which is preliminary data.</text>
</comment>
<dbReference type="InterPro" id="IPR003594">
    <property type="entry name" value="HATPase_dom"/>
</dbReference>
<dbReference type="InterPro" id="IPR041610">
    <property type="entry name" value="ArlS_N"/>
</dbReference>
<dbReference type="SUPFAM" id="SSF55874">
    <property type="entry name" value="ATPase domain of HSP90 chaperone/DNA topoisomerase II/histidine kinase"/>
    <property type="match status" value="1"/>
</dbReference>
<dbReference type="Pfam" id="PF00672">
    <property type="entry name" value="HAMP"/>
    <property type="match status" value="1"/>
</dbReference>
<dbReference type="FunFam" id="1.10.287.130:FF:000001">
    <property type="entry name" value="Two-component sensor histidine kinase"/>
    <property type="match status" value="1"/>
</dbReference>
<keyword evidence="9 12" id="KW-1133">Transmembrane helix</keyword>
<dbReference type="GeneID" id="31743336"/>
<evidence type="ECO:0000256" key="1">
    <source>
        <dbReference type="ARBA" id="ARBA00000085"/>
    </source>
</evidence>
<organism evidence="15 17">
    <name type="scientific">Lactobacillus jensenii</name>
    <dbReference type="NCBI Taxonomy" id="109790"/>
    <lineage>
        <taxon>Bacteria</taxon>
        <taxon>Bacillati</taxon>
        <taxon>Bacillota</taxon>
        <taxon>Bacilli</taxon>
        <taxon>Lactobacillales</taxon>
        <taxon>Lactobacillaceae</taxon>
        <taxon>Lactobacillus</taxon>
    </lineage>
</organism>
<evidence type="ECO:0000256" key="11">
    <source>
        <dbReference type="ARBA" id="ARBA00023136"/>
    </source>
</evidence>
<keyword evidence="10" id="KW-0902">Two-component regulatory system</keyword>
<sequence length="522" mass="59072">MRQFQKQTKKKEAKNTSLVKKWVSLVALTITVSFLVFSVIIYSIVSQQFLNQERQVAETVVENFEHRLNSINKELQISNVVPALSPTTQRILNGGPTISAADNNTSSTENGFSDDILQNLTNQDISVVIFDKSGDIVFSNGKNQADFVTDITHKEEQLKLYLGKQSLTIYQPIRSASSHKIIGYIAVTDDMSSFNSMMEKVRAWMIGISIVATIIFILISYFIIRGIVWPLNAMSKVARQINKDPNSDVRIPDLKRDDELGELAKSFDQMLDRVQGYIQQQKQFVGDVSHELRTPVAVIEGHLSLLERWGKNDPKILDESIDASLQEAERMKHLIQEMLDLTRAEQIDIQYPNEVTNVSEVLTRVVSDLQLVHKDFTLRLNDDLNEDTMIQMYHSHFEQLLIILIDNAIKYSTNRNEVIISSSVEDGEAVVSVQDFGEGISESEKSKIFNRFYRVDKARTREKGGNGLGLSIAQKLTQSYHGQISVDSVLGSGSNFILRFPVLSKKEVKQLNKKKEKAQRGK</sequence>
<gene>
    <name evidence="16" type="ORF">AAC431_06525</name>
    <name evidence="15" type="ORF">F6H94_03090</name>
</gene>
<feature type="transmembrane region" description="Helical" evidence="12">
    <location>
        <begin position="203"/>
        <end position="224"/>
    </location>
</feature>
<dbReference type="Pfam" id="PF00512">
    <property type="entry name" value="HisKA"/>
    <property type="match status" value="1"/>
</dbReference>
<dbReference type="PRINTS" id="PR00344">
    <property type="entry name" value="BCTRLSENSOR"/>
</dbReference>
<dbReference type="GO" id="GO:0000155">
    <property type="term" value="F:phosphorelay sensor kinase activity"/>
    <property type="evidence" value="ECO:0007669"/>
    <property type="project" value="InterPro"/>
</dbReference>
<dbReference type="AlphaFoldDB" id="A0A5N1ICK7"/>
<evidence type="ECO:0000256" key="6">
    <source>
        <dbReference type="ARBA" id="ARBA00022679"/>
    </source>
</evidence>
<evidence type="ECO:0000259" key="13">
    <source>
        <dbReference type="PROSITE" id="PS50109"/>
    </source>
</evidence>
<dbReference type="Proteomes" id="UP000327236">
    <property type="component" value="Unassembled WGS sequence"/>
</dbReference>
<dbReference type="SUPFAM" id="SSF158472">
    <property type="entry name" value="HAMP domain-like"/>
    <property type="match status" value="1"/>
</dbReference>
<evidence type="ECO:0000313" key="16">
    <source>
        <dbReference type="EMBL" id="MEL0565575.1"/>
    </source>
</evidence>
<dbReference type="InterPro" id="IPR050398">
    <property type="entry name" value="HssS/ArlS-like"/>
</dbReference>
<dbReference type="CDD" id="cd06225">
    <property type="entry name" value="HAMP"/>
    <property type="match status" value="1"/>
</dbReference>
<keyword evidence="11 12" id="KW-0472">Membrane</keyword>
<dbReference type="OrthoDB" id="9786919at2"/>
<keyword evidence="8 15" id="KW-0418">Kinase</keyword>
<dbReference type="EMBL" id="VYWW01000009">
    <property type="protein sequence ID" value="KAA9323353.1"/>
    <property type="molecule type" value="Genomic_DNA"/>
</dbReference>
<keyword evidence="5" id="KW-0597">Phosphoprotein</keyword>
<dbReference type="Proteomes" id="UP001385848">
    <property type="component" value="Unassembled WGS sequence"/>
</dbReference>
<dbReference type="InterPro" id="IPR036097">
    <property type="entry name" value="HisK_dim/P_sf"/>
</dbReference>
<dbReference type="CDD" id="cd00075">
    <property type="entry name" value="HATPase"/>
    <property type="match status" value="1"/>
</dbReference>
<comment type="subcellular location">
    <subcellularLocation>
        <location evidence="2">Membrane</location>
        <topology evidence="2">Multi-pass membrane protein</topology>
    </subcellularLocation>
</comment>
<dbReference type="SMART" id="SM00387">
    <property type="entry name" value="HATPase_c"/>
    <property type="match status" value="1"/>
</dbReference>
<evidence type="ECO:0000256" key="9">
    <source>
        <dbReference type="ARBA" id="ARBA00022989"/>
    </source>
</evidence>
<dbReference type="FunFam" id="3.30.565.10:FF:000006">
    <property type="entry name" value="Sensor histidine kinase WalK"/>
    <property type="match status" value="1"/>
</dbReference>
<accession>A0A5N1ICK7</accession>
<evidence type="ECO:0000256" key="5">
    <source>
        <dbReference type="ARBA" id="ARBA00022553"/>
    </source>
</evidence>
<dbReference type="PROSITE" id="PS50109">
    <property type="entry name" value="HIS_KIN"/>
    <property type="match status" value="1"/>
</dbReference>
<reference evidence="15 17" key="1">
    <citation type="submission" date="2019-09" db="EMBL/GenBank/DDBJ databases">
        <title>Draft genome sequence assemblies of isolates from the urinary tract.</title>
        <authorList>
            <person name="Mores C.R."/>
            <person name="Putonti C."/>
            <person name="Wolfe A.J."/>
        </authorList>
    </citation>
    <scope>NUCLEOTIDE SEQUENCE [LARGE SCALE GENOMIC DNA]</scope>
    <source>
        <strain evidence="15 17">UMB246</strain>
    </source>
</reference>
<dbReference type="KEGG" id="lje:BUE77_06365"/>
<evidence type="ECO:0000259" key="14">
    <source>
        <dbReference type="PROSITE" id="PS50885"/>
    </source>
</evidence>
<dbReference type="PANTHER" id="PTHR45528:SF12">
    <property type="entry name" value="SENSOR HISTIDINE KINASE ARSS"/>
    <property type="match status" value="1"/>
</dbReference>
<keyword evidence="18" id="KW-1185">Reference proteome</keyword>
<evidence type="ECO:0000313" key="17">
    <source>
        <dbReference type="Proteomes" id="UP000327236"/>
    </source>
</evidence>
<keyword evidence="7 12" id="KW-0812">Transmembrane</keyword>
<dbReference type="EC" id="2.7.13.3" evidence="3"/>
<proteinExistence type="predicted"/>
<evidence type="ECO:0000256" key="7">
    <source>
        <dbReference type="ARBA" id="ARBA00022692"/>
    </source>
</evidence>
<dbReference type="SUPFAM" id="SSF47384">
    <property type="entry name" value="Homodimeric domain of signal transducing histidine kinase"/>
    <property type="match status" value="1"/>
</dbReference>
<evidence type="ECO:0000256" key="8">
    <source>
        <dbReference type="ARBA" id="ARBA00022777"/>
    </source>
</evidence>
<dbReference type="Gene3D" id="6.10.340.10">
    <property type="match status" value="1"/>
</dbReference>
<dbReference type="InterPro" id="IPR003660">
    <property type="entry name" value="HAMP_dom"/>
</dbReference>
<dbReference type="RefSeq" id="WP_006587797.1">
    <property type="nucleotide sequence ID" value="NZ_CATOUV010000001.1"/>
</dbReference>
<dbReference type="PANTHER" id="PTHR45528">
    <property type="entry name" value="SENSOR HISTIDINE KINASE CPXA"/>
    <property type="match status" value="1"/>
</dbReference>
<dbReference type="InterPro" id="IPR036890">
    <property type="entry name" value="HATPase_C_sf"/>
</dbReference>
<dbReference type="GO" id="GO:0016020">
    <property type="term" value="C:membrane"/>
    <property type="evidence" value="ECO:0007669"/>
    <property type="project" value="UniProtKB-SubCell"/>
</dbReference>
<dbReference type="Gene3D" id="3.30.565.10">
    <property type="entry name" value="Histidine kinase-like ATPase, C-terminal domain"/>
    <property type="match status" value="1"/>
</dbReference>
<evidence type="ECO:0000256" key="2">
    <source>
        <dbReference type="ARBA" id="ARBA00004141"/>
    </source>
</evidence>
<evidence type="ECO:0000256" key="3">
    <source>
        <dbReference type="ARBA" id="ARBA00012438"/>
    </source>
</evidence>
<dbReference type="Gene3D" id="1.10.287.130">
    <property type="match status" value="1"/>
</dbReference>
<dbReference type="EMBL" id="JBBVUL010000012">
    <property type="protein sequence ID" value="MEL0565575.1"/>
    <property type="molecule type" value="Genomic_DNA"/>
</dbReference>
<protein>
    <recommendedName>
        <fullName evidence="4">Signal transduction histidine-protein kinase ArlS</fullName>
        <ecNumber evidence="3">2.7.13.3</ecNumber>
    </recommendedName>
</protein>
<comment type="catalytic activity">
    <reaction evidence="1">
        <text>ATP + protein L-histidine = ADP + protein N-phospho-L-histidine.</text>
        <dbReference type="EC" id="2.7.13.3"/>
    </reaction>
</comment>
<dbReference type="CDD" id="cd00082">
    <property type="entry name" value="HisKA"/>
    <property type="match status" value="1"/>
</dbReference>
<dbReference type="InterPro" id="IPR003661">
    <property type="entry name" value="HisK_dim/P_dom"/>
</dbReference>
<evidence type="ECO:0000313" key="15">
    <source>
        <dbReference type="EMBL" id="KAA9323353.1"/>
    </source>
</evidence>
<evidence type="ECO:0000313" key="18">
    <source>
        <dbReference type="Proteomes" id="UP001385848"/>
    </source>
</evidence>
<feature type="domain" description="HAMP" evidence="14">
    <location>
        <begin position="225"/>
        <end position="279"/>
    </location>
</feature>
<keyword evidence="6" id="KW-0808">Transferase</keyword>
<dbReference type="PROSITE" id="PS50885">
    <property type="entry name" value="HAMP"/>
    <property type="match status" value="1"/>
</dbReference>
<evidence type="ECO:0000256" key="4">
    <source>
        <dbReference type="ARBA" id="ARBA00015735"/>
    </source>
</evidence>
<dbReference type="SMART" id="SM00388">
    <property type="entry name" value="HisKA"/>
    <property type="match status" value="1"/>
</dbReference>
<evidence type="ECO:0000256" key="10">
    <source>
        <dbReference type="ARBA" id="ARBA00023012"/>
    </source>
</evidence>
<name>A0A5N1ICK7_LACJE</name>
<dbReference type="SMART" id="SM00304">
    <property type="entry name" value="HAMP"/>
    <property type="match status" value="1"/>
</dbReference>
<dbReference type="Pfam" id="PF02518">
    <property type="entry name" value="HATPase_c"/>
    <property type="match status" value="1"/>
</dbReference>
<evidence type="ECO:0000256" key="12">
    <source>
        <dbReference type="SAM" id="Phobius"/>
    </source>
</evidence>
<feature type="domain" description="Histidine kinase" evidence="13">
    <location>
        <begin position="287"/>
        <end position="504"/>
    </location>
</feature>